<feature type="domain" description="Homeobox" evidence="9">
    <location>
        <begin position="52"/>
        <end position="106"/>
    </location>
</feature>
<feature type="region of interest" description="Disordered" evidence="8">
    <location>
        <begin position="788"/>
        <end position="842"/>
    </location>
</feature>
<evidence type="ECO:0000256" key="6">
    <source>
        <dbReference type="PROSITE-ProRule" id="PRU00108"/>
    </source>
</evidence>
<feature type="region of interest" description="Disordered" evidence="8">
    <location>
        <begin position="265"/>
        <end position="337"/>
    </location>
</feature>
<feature type="compositionally biased region" description="Low complexity" evidence="8">
    <location>
        <begin position="269"/>
        <end position="282"/>
    </location>
</feature>
<dbReference type="InterPro" id="IPR050720">
    <property type="entry name" value="Engrailed_Homeobox_TFs"/>
</dbReference>
<feature type="compositionally biased region" description="Low complexity" evidence="8">
    <location>
        <begin position="572"/>
        <end position="582"/>
    </location>
</feature>
<dbReference type="InterPro" id="IPR017970">
    <property type="entry name" value="Homeobox_CS"/>
</dbReference>
<reference evidence="11" key="3">
    <citation type="submission" date="2025-08" db="UniProtKB">
        <authorList>
            <consortium name="RefSeq"/>
        </authorList>
    </citation>
    <scope>IDENTIFICATION</scope>
    <source>
        <strain evidence="11">CBS 342.82</strain>
    </source>
</reference>
<evidence type="ECO:0000256" key="7">
    <source>
        <dbReference type="RuleBase" id="RU000682"/>
    </source>
</evidence>
<comment type="subcellular location">
    <subcellularLocation>
        <location evidence="1 6 7">Nucleus</location>
    </subcellularLocation>
</comment>
<dbReference type="PROSITE" id="PS50071">
    <property type="entry name" value="HOMEOBOX_2"/>
    <property type="match status" value="1"/>
</dbReference>
<evidence type="ECO:0000256" key="2">
    <source>
        <dbReference type="ARBA" id="ARBA00010896"/>
    </source>
</evidence>
<keyword evidence="10" id="KW-1185">Reference proteome</keyword>
<dbReference type="GeneID" id="54365117"/>
<feature type="region of interest" description="Disordered" evidence="8">
    <location>
        <begin position="502"/>
        <end position="582"/>
    </location>
</feature>
<dbReference type="RefSeq" id="XP_033463255.1">
    <property type="nucleotide sequence ID" value="XM_033607317.1"/>
</dbReference>
<evidence type="ECO:0000256" key="8">
    <source>
        <dbReference type="SAM" id="MobiDB-lite"/>
    </source>
</evidence>
<feature type="compositionally biased region" description="Basic and acidic residues" evidence="8">
    <location>
        <begin position="817"/>
        <end position="827"/>
    </location>
</feature>
<dbReference type="GO" id="GO:0003677">
    <property type="term" value="F:DNA binding"/>
    <property type="evidence" value="ECO:0007669"/>
    <property type="project" value="UniProtKB-UniRule"/>
</dbReference>
<evidence type="ECO:0000313" key="11">
    <source>
        <dbReference type="RefSeq" id="XP_033463255.1"/>
    </source>
</evidence>
<dbReference type="Pfam" id="PF00046">
    <property type="entry name" value="Homeodomain"/>
    <property type="match status" value="1"/>
</dbReference>
<dbReference type="OrthoDB" id="6159439at2759"/>
<dbReference type="Gene3D" id="1.10.10.60">
    <property type="entry name" value="Homeodomain-like"/>
    <property type="match status" value="1"/>
</dbReference>
<feature type="DNA-binding region" description="Homeobox" evidence="6">
    <location>
        <begin position="54"/>
        <end position="107"/>
    </location>
</feature>
<organism evidence="11">
    <name type="scientific">Dissoconium aciculare CBS 342.82</name>
    <dbReference type="NCBI Taxonomy" id="1314786"/>
    <lineage>
        <taxon>Eukaryota</taxon>
        <taxon>Fungi</taxon>
        <taxon>Dikarya</taxon>
        <taxon>Ascomycota</taxon>
        <taxon>Pezizomycotina</taxon>
        <taxon>Dothideomycetes</taxon>
        <taxon>Dothideomycetidae</taxon>
        <taxon>Mycosphaerellales</taxon>
        <taxon>Dissoconiaceae</taxon>
        <taxon>Dissoconium</taxon>
    </lineage>
</organism>
<evidence type="ECO:0000256" key="4">
    <source>
        <dbReference type="ARBA" id="ARBA00023155"/>
    </source>
</evidence>
<feature type="compositionally biased region" description="Polar residues" evidence="8">
    <location>
        <begin position="831"/>
        <end position="842"/>
    </location>
</feature>
<dbReference type="AlphaFoldDB" id="A0A6J3MF06"/>
<feature type="region of interest" description="Disordered" evidence="8">
    <location>
        <begin position="431"/>
        <end position="454"/>
    </location>
</feature>
<proteinExistence type="inferred from homology"/>
<accession>A0A6J3MF06</accession>
<dbReference type="Proteomes" id="UP000504637">
    <property type="component" value="Unplaced"/>
</dbReference>
<dbReference type="InterPro" id="IPR009057">
    <property type="entry name" value="Homeodomain-like_sf"/>
</dbReference>
<evidence type="ECO:0000313" key="10">
    <source>
        <dbReference type="Proteomes" id="UP000504637"/>
    </source>
</evidence>
<evidence type="ECO:0000256" key="5">
    <source>
        <dbReference type="ARBA" id="ARBA00023242"/>
    </source>
</evidence>
<sequence length="842" mass="90756">MAFAPPAGMHIYADNTDSYLDGAQHPYQVMADPKTAYYATAIPPPQISCDIKPRLTKEQHDILEAHYQEQNKPNTVTKKRFAESLNVSLDKVNNWFQNRRAKSKQDAKKAGAFNMFPPNNGNTFSDSDNMSAFASREYFAMMQQCASQEHLGAGFDLGGLPLAQYQGAHHPGTMFSVGPADSYPGGSLQVPLTQNIFDSPQETNRLTLTQEQFNALSQGGNDMQAPGHFNQVQDSQPTITEVTAQTFTQGQDWNHEEENVFPSAYGDALSSHDSSLPSNPSDQSNYPTSSSVGDSTTFSASPVDWTDSCSTSTSESQSQLAQQSLTDSSQWQPGQSKPIEHGLLQQQFHEAQAQQQALQSAHLSVDATLAWSGEDDFLRRDSQNSVVLTQQMSQFALQTPQPQLQGQFKAPQQPSSIAARRHVKRPAALSLRSTSYSGASGPASPSPGLKPGQQPLRRIQSHMAMNNVTNGRVAKCSTIGPAQRSPLNFTFAESISSPKALRHASTSSTAGSSLAPPTPLSPTEMTLAEYGRQPQSAGWSSVGHLSRHTSISETDAEHSSGFMHGSTTSSQPAFSSPPSTPMFTSHPYQQFIQGRLGPTILENTPPQSAPASQSCFSANAYSLPQQNSSMPPPPPPPFVATTQQIMQPLISPQNSHFITAGLSDEQYSLGMMSSFPGPQFALSDCGVPPELSLPQFQLLPDSTFAGAPTSLSNLGQIPSASVQQSQHLPQVAPANETNALQNQMYMSSQGQLNFTDSSNGSPNAEVNTHLYKISSASAPASELFVHEYSPPQDIKQATLPRKAADPGPKNYTFSNHGPEHFEKEKSKKGSVASSSPESFNGQ</sequence>
<reference evidence="11" key="1">
    <citation type="submission" date="2020-01" db="EMBL/GenBank/DDBJ databases">
        <authorList>
            <consortium name="DOE Joint Genome Institute"/>
            <person name="Haridas S."/>
            <person name="Albert R."/>
            <person name="Binder M."/>
            <person name="Bloem J."/>
            <person name="Labutti K."/>
            <person name="Salamov A."/>
            <person name="Andreopoulos B."/>
            <person name="Baker S.E."/>
            <person name="Barry K."/>
            <person name="Bills G."/>
            <person name="Bluhm B.H."/>
            <person name="Cannon C."/>
            <person name="Castanera R."/>
            <person name="Culley D.E."/>
            <person name="Daum C."/>
            <person name="Ezra D."/>
            <person name="Gonzalez J.B."/>
            <person name="Henrissat B."/>
            <person name="Kuo A."/>
            <person name="Liang C."/>
            <person name="Lipzen A."/>
            <person name="Lutzoni F."/>
            <person name="Magnuson J."/>
            <person name="Mondo S."/>
            <person name="Nolan M."/>
            <person name="Ohm R."/>
            <person name="Pangilinan J."/>
            <person name="Park H.-J."/>
            <person name="Ramirez L."/>
            <person name="Alfaro M."/>
            <person name="Sun H."/>
            <person name="Tritt A."/>
            <person name="Yoshinaga Y."/>
            <person name="Zwiers L.-H."/>
            <person name="Turgeon B.G."/>
            <person name="Goodwin S.B."/>
            <person name="Spatafora J.W."/>
            <person name="Crous P.W."/>
            <person name="Grigoriev I.V."/>
        </authorList>
    </citation>
    <scope>NUCLEOTIDE SEQUENCE</scope>
    <source>
        <strain evidence="11">CBS 342.82</strain>
    </source>
</reference>
<feature type="compositionally biased region" description="Polar residues" evidence="8">
    <location>
        <begin position="283"/>
        <end position="300"/>
    </location>
</feature>
<dbReference type="SMART" id="SM00389">
    <property type="entry name" value="HOX"/>
    <property type="match status" value="1"/>
</dbReference>
<dbReference type="SUPFAM" id="SSF46689">
    <property type="entry name" value="Homeodomain-like"/>
    <property type="match status" value="1"/>
</dbReference>
<feature type="compositionally biased region" description="Low complexity" evidence="8">
    <location>
        <begin position="437"/>
        <end position="452"/>
    </location>
</feature>
<evidence type="ECO:0000259" key="9">
    <source>
        <dbReference type="PROSITE" id="PS50071"/>
    </source>
</evidence>
<dbReference type="CDD" id="cd00086">
    <property type="entry name" value="homeodomain"/>
    <property type="match status" value="1"/>
</dbReference>
<keyword evidence="5 6" id="KW-0539">Nucleus</keyword>
<comment type="similarity">
    <text evidence="2">Belongs to the engrailed homeobox family.</text>
</comment>
<evidence type="ECO:0000256" key="3">
    <source>
        <dbReference type="ARBA" id="ARBA00023125"/>
    </source>
</evidence>
<feature type="compositionally biased region" description="Low complexity" evidence="8">
    <location>
        <begin position="306"/>
        <end position="330"/>
    </location>
</feature>
<protein>
    <recommendedName>
        <fullName evidence="9">Homeobox domain-containing protein</fullName>
    </recommendedName>
</protein>
<dbReference type="InterPro" id="IPR001356">
    <property type="entry name" value="HD"/>
</dbReference>
<name>A0A6J3MF06_9PEZI</name>
<keyword evidence="4 6" id="KW-0371">Homeobox</keyword>
<dbReference type="PANTHER" id="PTHR24341">
    <property type="entry name" value="HOMEOBOX PROTEIN ENGRAILED"/>
    <property type="match status" value="1"/>
</dbReference>
<gene>
    <name evidence="11" type="ORF">K489DRAFT_406994</name>
</gene>
<keyword evidence="3 6" id="KW-0238">DNA-binding</keyword>
<reference evidence="11" key="2">
    <citation type="submission" date="2020-04" db="EMBL/GenBank/DDBJ databases">
        <authorList>
            <consortium name="NCBI Genome Project"/>
        </authorList>
    </citation>
    <scope>NUCLEOTIDE SEQUENCE</scope>
    <source>
        <strain evidence="11">CBS 342.82</strain>
    </source>
</reference>
<dbReference type="PROSITE" id="PS00027">
    <property type="entry name" value="HOMEOBOX_1"/>
    <property type="match status" value="1"/>
</dbReference>
<dbReference type="PANTHER" id="PTHR24341:SF6">
    <property type="entry name" value="HOMEOBOX PROTEIN INVECTED"/>
    <property type="match status" value="1"/>
</dbReference>
<evidence type="ECO:0000256" key="1">
    <source>
        <dbReference type="ARBA" id="ARBA00004123"/>
    </source>
</evidence>
<dbReference type="GO" id="GO:0000981">
    <property type="term" value="F:DNA-binding transcription factor activity, RNA polymerase II-specific"/>
    <property type="evidence" value="ECO:0007669"/>
    <property type="project" value="InterPro"/>
</dbReference>
<dbReference type="GO" id="GO:0016586">
    <property type="term" value="C:RSC-type complex"/>
    <property type="evidence" value="ECO:0007669"/>
    <property type="project" value="TreeGrafter"/>
</dbReference>
<feature type="compositionally biased region" description="Low complexity" evidence="8">
    <location>
        <begin position="504"/>
        <end position="515"/>
    </location>
</feature>